<evidence type="ECO:0000259" key="1">
    <source>
        <dbReference type="PROSITE" id="PS51379"/>
    </source>
</evidence>
<evidence type="ECO:0000313" key="3">
    <source>
        <dbReference type="Proteomes" id="UP000664096"/>
    </source>
</evidence>
<comment type="caution">
    <text evidence="2">The sequence shown here is derived from an EMBL/GenBank/DDBJ whole genome shotgun (WGS) entry which is preliminary data.</text>
</comment>
<dbReference type="PROSITE" id="PS51379">
    <property type="entry name" value="4FE4S_FER_2"/>
    <property type="match status" value="1"/>
</dbReference>
<protein>
    <recommendedName>
        <fullName evidence="1">4Fe-4S ferredoxin-type domain-containing protein</fullName>
    </recommendedName>
</protein>
<proteinExistence type="predicted"/>
<dbReference type="EMBL" id="JAEKJZ010000009">
    <property type="protein sequence ID" value="MBN9674055.1"/>
    <property type="molecule type" value="Genomic_DNA"/>
</dbReference>
<evidence type="ECO:0000313" key="2">
    <source>
        <dbReference type="EMBL" id="MBN9674055.1"/>
    </source>
</evidence>
<accession>A0A939J777</accession>
<dbReference type="AlphaFoldDB" id="A0A939J777"/>
<organism evidence="2 3">
    <name type="scientific">Roseibium aggregatum</name>
    <dbReference type="NCBI Taxonomy" id="187304"/>
    <lineage>
        <taxon>Bacteria</taxon>
        <taxon>Pseudomonadati</taxon>
        <taxon>Pseudomonadota</taxon>
        <taxon>Alphaproteobacteria</taxon>
        <taxon>Hyphomicrobiales</taxon>
        <taxon>Stappiaceae</taxon>
        <taxon>Roseibium</taxon>
    </lineage>
</organism>
<dbReference type="Proteomes" id="UP000664096">
    <property type="component" value="Unassembled WGS sequence"/>
</dbReference>
<dbReference type="InterPro" id="IPR017896">
    <property type="entry name" value="4Fe4S_Fe-S-bd"/>
</dbReference>
<reference evidence="2" key="1">
    <citation type="submission" date="2020-12" db="EMBL/GenBank/DDBJ databases">
        <title>Oil enriched cultivation method for isolating marine PHA-producing bacteria.</title>
        <authorList>
            <person name="Zheng W."/>
            <person name="Yu S."/>
            <person name="Huang Y."/>
        </authorList>
    </citation>
    <scope>NUCLEOTIDE SEQUENCE</scope>
    <source>
        <strain evidence="2">SY-2-12</strain>
    </source>
</reference>
<sequence>MTGPAVKGLKQDLEAAGFFCLGGFEPDAGHDVPPLPSGRPVHSLLLIGSTGPTIWPRLTQSPEYTDRRPDPLDRYTRRVLTGLADAHGFQPLFPFDGPPYYPFQQWAMKCGGFSQSPLGVLAHRDFGPWAGFRAVFLSAARVSGGSSGTGPCEDCADKPCLTACPVDAISLKDGYRVAECRTHLASGAGLECRSGCLARRACPVGAEHSQHADTARFHMDSFMGLC</sequence>
<gene>
    <name evidence="2" type="ORF">JF539_27100</name>
</gene>
<dbReference type="RefSeq" id="WP_207144351.1">
    <property type="nucleotide sequence ID" value="NZ_JAEKJZ010000009.1"/>
</dbReference>
<dbReference type="SUPFAM" id="SSF46548">
    <property type="entry name" value="alpha-helical ferredoxin"/>
    <property type="match status" value="1"/>
</dbReference>
<feature type="domain" description="4Fe-4S ferredoxin-type" evidence="1">
    <location>
        <begin position="152"/>
        <end position="174"/>
    </location>
</feature>
<name>A0A939J777_9HYPH</name>